<dbReference type="PANTHER" id="PTHR30118">
    <property type="entry name" value="HTH-TYPE TRANSCRIPTIONAL REGULATOR LEUO-RELATED"/>
    <property type="match status" value="1"/>
</dbReference>
<evidence type="ECO:0000256" key="2">
    <source>
        <dbReference type="ARBA" id="ARBA00022458"/>
    </source>
</evidence>
<evidence type="ECO:0000256" key="1">
    <source>
        <dbReference type="ARBA" id="ARBA00009437"/>
    </source>
</evidence>
<evidence type="ECO:0000256" key="3">
    <source>
        <dbReference type="ARBA" id="ARBA00023015"/>
    </source>
</evidence>
<keyword evidence="2" id="KW-0536">Nodulation</keyword>
<sequence>MDRWKIDLFTLRGFSILMEERNVSRAAFKLGLKQPTMSRMLAKLRAYFDDPLLVWSGGHMVPTPRAILLESEIHQVLATMERLSSSPQEFDPKTSGLTIRLAATGYTENVFLARVMSEVAVRAPGVQLEIRPPDRLHDTSALEKGEVDFLVGWNVTPAPVLRSRVLFTDELVCIARAGHPALEDGNLSYERYVALPHVQFDTPSKTTTELLLHERLAQRGDRPFVQFRVQNLLTVAEIVANSDLIATVSKRFVISYLQQYQLSIAELPVRLPVMQNRAWWHERMHREPYSHWFRSLLAEIGKTM</sequence>
<dbReference type="InterPro" id="IPR050389">
    <property type="entry name" value="LysR-type_TF"/>
</dbReference>
<organism evidence="7">
    <name type="scientific">Chelativorans sp. (strain BNC1)</name>
    <dbReference type="NCBI Taxonomy" id="266779"/>
    <lineage>
        <taxon>Bacteria</taxon>
        <taxon>Pseudomonadati</taxon>
        <taxon>Pseudomonadota</taxon>
        <taxon>Alphaproteobacteria</taxon>
        <taxon>Hyphomicrobiales</taxon>
        <taxon>Phyllobacteriaceae</taxon>
        <taxon>Chelativorans</taxon>
    </lineage>
</organism>
<dbReference type="InterPro" id="IPR005119">
    <property type="entry name" value="LysR_subst-bd"/>
</dbReference>
<dbReference type="Gene3D" id="3.40.190.10">
    <property type="entry name" value="Periplasmic binding protein-like II"/>
    <property type="match status" value="2"/>
</dbReference>
<dbReference type="KEGG" id="mes:Meso_3544"/>
<evidence type="ECO:0000313" key="7">
    <source>
        <dbReference type="EMBL" id="ABG64915.1"/>
    </source>
</evidence>
<dbReference type="CDD" id="cd08417">
    <property type="entry name" value="PBP2_Nitroaromatics_like"/>
    <property type="match status" value="1"/>
</dbReference>
<dbReference type="EMBL" id="CP000390">
    <property type="protein sequence ID" value="ABG64915.1"/>
    <property type="molecule type" value="Genomic_DNA"/>
</dbReference>
<evidence type="ECO:0000259" key="6">
    <source>
        <dbReference type="PROSITE" id="PS50931"/>
    </source>
</evidence>
<keyword evidence="5" id="KW-0804">Transcription</keyword>
<dbReference type="OrthoDB" id="528082at2"/>
<dbReference type="SUPFAM" id="SSF53850">
    <property type="entry name" value="Periplasmic binding protein-like II"/>
    <property type="match status" value="1"/>
</dbReference>
<keyword evidence="4" id="KW-0238">DNA-binding</keyword>
<dbReference type="PROSITE" id="PS50931">
    <property type="entry name" value="HTH_LYSR"/>
    <property type="match status" value="1"/>
</dbReference>
<feature type="domain" description="HTH lysR-type" evidence="6">
    <location>
        <begin position="6"/>
        <end position="63"/>
    </location>
</feature>
<dbReference type="Gene3D" id="1.10.10.10">
    <property type="entry name" value="Winged helix-like DNA-binding domain superfamily/Winged helix DNA-binding domain"/>
    <property type="match status" value="1"/>
</dbReference>
<dbReference type="InterPro" id="IPR036390">
    <property type="entry name" value="WH_DNA-bd_sf"/>
</dbReference>
<accession>Q11CG0</accession>
<reference evidence="7" key="1">
    <citation type="submission" date="2006-06" db="EMBL/GenBank/DDBJ databases">
        <title>Complete sequence of chromosome of Chelativorans sp. BNC1.</title>
        <authorList>
            <consortium name="US DOE Joint Genome Institute"/>
            <person name="Copeland A."/>
            <person name="Lucas S."/>
            <person name="Lapidus A."/>
            <person name="Barry K."/>
            <person name="Detter J.C."/>
            <person name="Glavina del Rio T."/>
            <person name="Hammon N."/>
            <person name="Israni S."/>
            <person name="Dalin E."/>
            <person name="Tice H."/>
            <person name="Pitluck S."/>
            <person name="Chertkov O."/>
            <person name="Brettin T."/>
            <person name="Bruce D."/>
            <person name="Han C."/>
            <person name="Tapia R."/>
            <person name="Gilna P."/>
            <person name="Schmutz J."/>
            <person name="Larimer F."/>
            <person name="Land M."/>
            <person name="Hauser L."/>
            <person name="Kyrpides N."/>
            <person name="Mikhailova N."/>
            <person name="Richardson P."/>
        </authorList>
    </citation>
    <scope>NUCLEOTIDE SEQUENCE</scope>
    <source>
        <strain evidence="7">BNC1</strain>
    </source>
</reference>
<proteinExistence type="inferred from homology"/>
<protein>
    <submittedName>
        <fullName evidence="7">Transcriptional regulator, LysR family</fullName>
    </submittedName>
</protein>
<dbReference type="Pfam" id="PF03466">
    <property type="entry name" value="LysR_substrate"/>
    <property type="match status" value="1"/>
</dbReference>
<dbReference type="InterPro" id="IPR000847">
    <property type="entry name" value="LysR_HTH_N"/>
</dbReference>
<evidence type="ECO:0000256" key="4">
    <source>
        <dbReference type="ARBA" id="ARBA00023125"/>
    </source>
</evidence>
<keyword evidence="3" id="KW-0805">Transcription regulation</keyword>
<dbReference type="InterPro" id="IPR036388">
    <property type="entry name" value="WH-like_DNA-bd_sf"/>
</dbReference>
<dbReference type="GO" id="GO:0003700">
    <property type="term" value="F:DNA-binding transcription factor activity"/>
    <property type="evidence" value="ECO:0007669"/>
    <property type="project" value="InterPro"/>
</dbReference>
<dbReference type="SUPFAM" id="SSF46785">
    <property type="entry name" value="Winged helix' DNA-binding domain"/>
    <property type="match status" value="1"/>
</dbReference>
<comment type="similarity">
    <text evidence="1">Belongs to the LysR transcriptional regulatory family.</text>
</comment>
<dbReference type="HOGENOM" id="CLU_039613_39_0_5"/>
<dbReference type="AlphaFoldDB" id="Q11CG0"/>
<dbReference type="PANTHER" id="PTHR30118:SF15">
    <property type="entry name" value="TRANSCRIPTIONAL REGULATORY PROTEIN"/>
    <property type="match status" value="1"/>
</dbReference>
<dbReference type="GO" id="GO:0003677">
    <property type="term" value="F:DNA binding"/>
    <property type="evidence" value="ECO:0007669"/>
    <property type="project" value="UniProtKB-KW"/>
</dbReference>
<evidence type="ECO:0000256" key="5">
    <source>
        <dbReference type="ARBA" id="ARBA00023163"/>
    </source>
</evidence>
<dbReference type="STRING" id="266779.Meso_3544"/>
<name>Q11CG0_CHESB</name>
<dbReference type="Pfam" id="PF00126">
    <property type="entry name" value="HTH_1"/>
    <property type="match status" value="1"/>
</dbReference>
<dbReference type="InterPro" id="IPR037402">
    <property type="entry name" value="YidZ_PBP2"/>
</dbReference>
<gene>
    <name evidence="7" type="ordered locus">Meso_3544</name>
</gene>
<dbReference type="eggNOG" id="COG0583">
    <property type="taxonomic scope" value="Bacteria"/>
</dbReference>